<gene>
    <name evidence="2" type="ORF">BLNAU_14955</name>
</gene>
<evidence type="ECO:0000313" key="2">
    <source>
        <dbReference type="EMBL" id="KAK2950153.1"/>
    </source>
</evidence>
<feature type="region of interest" description="Disordered" evidence="1">
    <location>
        <begin position="1"/>
        <end position="59"/>
    </location>
</feature>
<organism evidence="2 3">
    <name type="scientific">Blattamonas nauphoetae</name>
    <dbReference type="NCBI Taxonomy" id="2049346"/>
    <lineage>
        <taxon>Eukaryota</taxon>
        <taxon>Metamonada</taxon>
        <taxon>Preaxostyla</taxon>
        <taxon>Oxymonadida</taxon>
        <taxon>Blattamonas</taxon>
    </lineage>
</organism>
<proteinExistence type="predicted"/>
<sequence length="119" mass="13174">MKPNVLPPSIQLQPLPPPFGLQQQPINPLNRSLPNLPPLPPIEQKQAPTPNIFINPESPEPFISSQNSPILPFGSTSPGYFDSSTPTPDSMSSPFHFFESLPIQLPFPLQQCFHIQLPD</sequence>
<feature type="compositionally biased region" description="Low complexity" evidence="1">
    <location>
        <begin position="20"/>
        <end position="34"/>
    </location>
</feature>
<comment type="caution">
    <text evidence="2">The sequence shown here is derived from an EMBL/GenBank/DDBJ whole genome shotgun (WGS) entry which is preliminary data.</text>
</comment>
<evidence type="ECO:0000256" key="1">
    <source>
        <dbReference type="SAM" id="MobiDB-lite"/>
    </source>
</evidence>
<keyword evidence="3" id="KW-1185">Reference proteome</keyword>
<protein>
    <submittedName>
        <fullName evidence="2">Uncharacterized protein</fullName>
    </submittedName>
</protein>
<dbReference type="Proteomes" id="UP001281761">
    <property type="component" value="Unassembled WGS sequence"/>
</dbReference>
<accession>A0ABQ9XCC0</accession>
<name>A0ABQ9XCC0_9EUKA</name>
<evidence type="ECO:0000313" key="3">
    <source>
        <dbReference type="Proteomes" id="UP001281761"/>
    </source>
</evidence>
<reference evidence="2 3" key="1">
    <citation type="journal article" date="2022" name="bioRxiv">
        <title>Genomics of Preaxostyla Flagellates Illuminates Evolutionary Transitions and the Path Towards Mitochondrial Loss.</title>
        <authorList>
            <person name="Novak L.V.F."/>
            <person name="Treitli S.C."/>
            <person name="Pyrih J."/>
            <person name="Halakuc P."/>
            <person name="Pipaliya S.V."/>
            <person name="Vacek V."/>
            <person name="Brzon O."/>
            <person name="Soukal P."/>
            <person name="Eme L."/>
            <person name="Dacks J.B."/>
            <person name="Karnkowska A."/>
            <person name="Elias M."/>
            <person name="Hampl V."/>
        </authorList>
    </citation>
    <scope>NUCLEOTIDE SEQUENCE [LARGE SCALE GENOMIC DNA]</scope>
    <source>
        <strain evidence="2">NAU3</strain>
        <tissue evidence="2">Gut</tissue>
    </source>
</reference>
<dbReference type="EMBL" id="JARBJD010000142">
    <property type="protein sequence ID" value="KAK2950153.1"/>
    <property type="molecule type" value="Genomic_DNA"/>
</dbReference>